<keyword evidence="2 5" id="KW-0238">DNA-binding</keyword>
<dbReference type="Proteomes" id="UP000186953">
    <property type="component" value="Unassembled WGS sequence"/>
</dbReference>
<dbReference type="InterPro" id="IPR018062">
    <property type="entry name" value="HTH_AraC-typ_CS"/>
</dbReference>
<gene>
    <name evidence="5" type="ORF">SAMN05421797_1011384</name>
</gene>
<keyword evidence="1" id="KW-0805">Transcription regulation</keyword>
<dbReference type="PROSITE" id="PS01124">
    <property type="entry name" value="HTH_ARAC_FAMILY_2"/>
    <property type="match status" value="1"/>
</dbReference>
<feature type="domain" description="HTH araC/xylS-type" evidence="4">
    <location>
        <begin position="228"/>
        <end position="326"/>
    </location>
</feature>
<dbReference type="GO" id="GO:0003700">
    <property type="term" value="F:DNA-binding transcription factor activity"/>
    <property type="evidence" value="ECO:0007669"/>
    <property type="project" value="InterPro"/>
</dbReference>
<dbReference type="Gene3D" id="1.10.10.60">
    <property type="entry name" value="Homeodomain-like"/>
    <property type="match status" value="2"/>
</dbReference>
<sequence>MVKKRRSFTDTQRVDLSGSKEKLYSEIADCIKVDKDDVLEHKVYRIKERYGQGTIDEIEFEDVIITTLFLRLKADVVLKQKLMVDFVQLAFLIEGERVVSVANCEDIFLANGDSYMANIKSFHGTSKITGNKTYKEIKVRLSAAFLSKHGFINGLKLKGLVDDNLVMPITNEMMAILESFEKLNYEGTARLIFLKAKVFEMLAIQVSNYKNEHHKNTLQNKHSIKKLLCIQKRINENLGVNYSVADLAKEVGMNKTVLNREFLRIFGLTVHEYSINKKIEKAKYLLLNTDMPIYEIAELIGYKNATHFSAAFKRQEGTTPKKFKTSVSLL</sequence>
<dbReference type="SMART" id="SM00342">
    <property type="entry name" value="HTH_ARAC"/>
    <property type="match status" value="1"/>
</dbReference>
<reference evidence="6" key="1">
    <citation type="submission" date="2017-01" db="EMBL/GenBank/DDBJ databases">
        <authorList>
            <person name="Varghese N."/>
            <person name="Submissions S."/>
        </authorList>
    </citation>
    <scope>NUCLEOTIDE SEQUENCE [LARGE SCALE GENOMIC DNA]</scope>
    <source>
        <strain evidence="6">DSM 15366</strain>
    </source>
</reference>
<evidence type="ECO:0000256" key="3">
    <source>
        <dbReference type="ARBA" id="ARBA00023163"/>
    </source>
</evidence>
<dbReference type="InterPro" id="IPR020449">
    <property type="entry name" value="Tscrpt_reg_AraC-type_HTH"/>
</dbReference>
<dbReference type="InterPro" id="IPR018060">
    <property type="entry name" value="HTH_AraC"/>
</dbReference>
<accession>A0A1N6RSF9</accession>
<name>A0A1N6RSF9_9FLAO</name>
<dbReference type="RefSeq" id="WP_076547558.1">
    <property type="nucleotide sequence ID" value="NZ_FTMA01000001.1"/>
</dbReference>
<dbReference type="InterPro" id="IPR053142">
    <property type="entry name" value="PchR_regulatory_protein"/>
</dbReference>
<dbReference type="PROSITE" id="PS00041">
    <property type="entry name" value="HTH_ARAC_FAMILY_1"/>
    <property type="match status" value="1"/>
</dbReference>
<keyword evidence="3" id="KW-0804">Transcription</keyword>
<dbReference type="EMBL" id="FTMA01000001">
    <property type="protein sequence ID" value="SIQ31755.1"/>
    <property type="molecule type" value="Genomic_DNA"/>
</dbReference>
<dbReference type="PANTHER" id="PTHR47893">
    <property type="entry name" value="REGULATORY PROTEIN PCHR"/>
    <property type="match status" value="1"/>
</dbReference>
<evidence type="ECO:0000259" key="4">
    <source>
        <dbReference type="PROSITE" id="PS01124"/>
    </source>
</evidence>
<dbReference type="STRING" id="228959.SAMN05421797_1011384"/>
<dbReference type="GO" id="GO:0043565">
    <property type="term" value="F:sequence-specific DNA binding"/>
    <property type="evidence" value="ECO:0007669"/>
    <property type="project" value="InterPro"/>
</dbReference>
<dbReference type="Pfam" id="PF12833">
    <property type="entry name" value="HTH_18"/>
    <property type="match status" value="1"/>
</dbReference>
<protein>
    <submittedName>
        <fullName evidence="5">AraC-type DNA-binding protein</fullName>
    </submittedName>
</protein>
<dbReference type="PANTHER" id="PTHR47893:SF1">
    <property type="entry name" value="REGULATORY PROTEIN PCHR"/>
    <property type="match status" value="1"/>
</dbReference>
<organism evidence="5 6">
    <name type="scientific">Maribacter ulvicola</name>
    <dbReference type="NCBI Taxonomy" id="228959"/>
    <lineage>
        <taxon>Bacteria</taxon>
        <taxon>Pseudomonadati</taxon>
        <taxon>Bacteroidota</taxon>
        <taxon>Flavobacteriia</taxon>
        <taxon>Flavobacteriales</taxon>
        <taxon>Flavobacteriaceae</taxon>
        <taxon>Maribacter</taxon>
    </lineage>
</organism>
<dbReference type="AlphaFoldDB" id="A0A1N6RSF9"/>
<keyword evidence="6" id="KW-1185">Reference proteome</keyword>
<dbReference type="InterPro" id="IPR009057">
    <property type="entry name" value="Homeodomain-like_sf"/>
</dbReference>
<dbReference type="SUPFAM" id="SSF46689">
    <property type="entry name" value="Homeodomain-like"/>
    <property type="match status" value="2"/>
</dbReference>
<dbReference type="PRINTS" id="PR00032">
    <property type="entry name" value="HTHARAC"/>
</dbReference>
<evidence type="ECO:0000313" key="5">
    <source>
        <dbReference type="EMBL" id="SIQ31755.1"/>
    </source>
</evidence>
<evidence type="ECO:0000256" key="2">
    <source>
        <dbReference type="ARBA" id="ARBA00023125"/>
    </source>
</evidence>
<dbReference type="OrthoDB" id="799767at2"/>
<evidence type="ECO:0000256" key="1">
    <source>
        <dbReference type="ARBA" id="ARBA00023015"/>
    </source>
</evidence>
<proteinExistence type="predicted"/>
<evidence type="ECO:0000313" key="6">
    <source>
        <dbReference type="Proteomes" id="UP000186953"/>
    </source>
</evidence>